<gene>
    <name evidence="2" type="ORF">SCOCK_120088</name>
</gene>
<keyword evidence="3" id="KW-1185">Reference proteome</keyword>
<feature type="compositionally biased region" description="Basic and acidic residues" evidence="1">
    <location>
        <begin position="1"/>
        <end position="30"/>
    </location>
</feature>
<feature type="region of interest" description="Disordered" evidence="1">
    <location>
        <begin position="1"/>
        <end position="57"/>
    </location>
</feature>
<dbReference type="EMBL" id="CAJSLV010000024">
    <property type="protein sequence ID" value="CAG6391452.1"/>
    <property type="molecule type" value="Genomic_DNA"/>
</dbReference>
<reference evidence="2" key="1">
    <citation type="submission" date="2021-05" db="EMBL/GenBank/DDBJ databases">
        <authorList>
            <person name="Arsene-Ploetze F."/>
        </authorList>
    </citation>
    <scope>NUCLEOTIDE SEQUENCE</scope>
    <source>
        <strain evidence="2">DSM 42138</strain>
    </source>
</reference>
<organism evidence="2 3">
    <name type="scientific">Actinacidiphila cocklensis</name>
    <dbReference type="NCBI Taxonomy" id="887465"/>
    <lineage>
        <taxon>Bacteria</taxon>
        <taxon>Bacillati</taxon>
        <taxon>Actinomycetota</taxon>
        <taxon>Actinomycetes</taxon>
        <taxon>Kitasatosporales</taxon>
        <taxon>Streptomycetaceae</taxon>
        <taxon>Actinacidiphila</taxon>
    </lineage>
</organism>
<evidence type="ECO:0000256" key="1">
    <source>
        <dbReference type="SAM" id="MobiDB-lite"/>
    </source>
</evidence>
<comment type="caution">
    <text evidence="2">The sequence shown here is derived from an EMBL/GenBank/DDBJ whole genome shotgun (WGS) entry which is preliminary data.</text>
</comment>
<name>A0A9W4GNN9_9ACTN</name>
<proteinExistence type="predicted"/>
<accession>A0A9W4GNN9</accession>
<evidence type="ECO:0000313" key="2">
    <source>
        <dbReference type="EMBL" id="CAG6391452.1"/>
    </source>
</evidence>
<sequence>MRDMRSVHRGAVRDSGDRARPHRQEQDPVHRSAGRGPGDRGADPRLSDGRRVRGADPAVRAVLHRLVSVRGGAVSWRNPARMDVF</sequence>
<dbReference type="AlphaFoldDB" id="A0A9W4GNN9"/>
<dbReference type="Proteomes" id="UP001152519">
    <property type="component" value="Unassembled WGS sequence"/>
</dbReference>
<evidence type="ECO:0000313" key="3">
    <source>
        <dbReference type="Proteomes" id="UP001152519"/>
    </source>
</evidence>
<protein>
    <submittedName>
        <fullName evidence="2">Uncharacterized protein</fullName>
    </submittedName>
</protein>
<feature type="compositionally biased region" description="Basic and acidic residues" evidence="1">
    <location>
        <begin position="37"/>
        <end position="54"/>
    </location>
</feature>